<proteinExistence type="predicted"/>
<dbReference type="InterPro" id="IPR005149">
    <property type="entry name" value="Tscrpt_reg_PadR_N"/>
</dbReference>
<accession>A0A9Q4T642</accession>
<feature type="domain" description="Transcription regulator PadR N-terminal" evidence="2">
    <location>
        <begin position="38"/>
        <end position="107"/>
    </location>
</feature>
<feature type="compositionally biased region" description="Basic residues" evidence="1">
    <location>
        <begin position="13"/>
        <end position="25"/>
    </location>
</feature>
<reference evidence="3" key="1">
    <citation type="submission" date="2018-11" db="EMBL/GenBank/DDBJ databases">
        <title>Genomics analysis of Putative Virulence Factors on Adhesion and Cytotoxicity for Cronobacter spp.</title>
        <authorList>
            <person name="Cui J."/>
        </authorList>
    </citation>
    <scope>NUCLEOTIDE SEQUENCE</scope>
    <source>
        <strain evidence="3">SD69</strain>
    </source>
</reference>
<feature type="region of interest" description="Disordered" evidence="1">
    <location>
        <begin position="1"/>
        <end position="25"/>
    </location>
</feature>
<dbReference type="Pfam" id="PF03551">
    <property type="entry name" value="PadR"/>
    <property type="match status" value="1"/>
</dbReference>
<protein>
    <submittedName>
        <fullName evidence="3">PadR family transcriptional regulator</fullName>
    </submittedName>
</protein>
<dbReference type="PANTHER" id="PTHR43252:SF7">
    <property type="entry name" value="TRANSCRIPTIONAL REGULATOR YQJI"/>
    <property type="match status" value="1"/>
</dbReference>
<dbReference type="PANTHER" id="PTHR43252">
    <property type="entry name" value="TRANSCRIPTIONAL REGULATOR YQJI"/>
    <property type="match status" value="1"/>
</dbReference>
<feature type="compositionally biased region" description="Basic and acidic residues" evidence="1">
    <location>
        <begin position="1"/>
        <end position="12"/>
    </location>
</feature>
<dbReference type="InterPro" id="IPR036388">
    <property type="entry name" value="WH-like_DNA-bd_sf"/>
</dbReference>
<dbReference type="EMBL" id="RPBY01000005">
    <property type="protein sequence ID" value="NCH88710.1"/>
    <property type="molecule type" value="Genomic_DNA"/>
</dbReference>
<sequence length="177" mass="19787">MRSDDNHAPHARREGRHGHDGHRRPRFFGNGELRLVMLDILCGGASHGYELIKAIETLTAGHYAPSPGVVYPTLDALEAQGFIALHEEENGRKKIAITDAGRAWLQENREALAHIQTRMRARAIGHQLRKDPQMKRALDNMKAVLDLKVNQAQISPETLKQIIGIIDRAALEISQLD</sequence>
<dbReference type="SUPFAM" id="SSF46785">
    <property type="entry name" value="Winged helix' DNA-binding domain"/>
    <property type="match status" value="1"/>
</dbReference>
<name>A0A9Q4T642_9ENTR</name>
<evidence type="ECO:0000256" key="1">
    <source>
        <dbReference type="SAM" id="MobiDB-lite"/>
    </source>
</evidence>
<evidence type="ECO:0000259" key="2">
    <source>
        <dbReference type="Pfam" id="PF03551"/>
    </source>
</evidence>
<organism evidence="3 4">
    <name type="scientific">Cronobacter dublinensis</name>
    <dbReference type="NCBI Taxonomy" id="413497"/>
    <lineage>
        <taxon>Bacteria</taxon>
        <taxon>Pseudomonadati</taxon>
        <taxon>Pseudomonadota</taxon>
        <taxon>Gammaproteobacteria</taxon>
        <taxon>Enterobacterales</taxon>
        <taxon>Enterobacteriaceae</taxon>
        <taxon>Cronobacter</taxon>
    </lineage>
</organism>
<dbReference type="RefSeq" id="WP_038875070.1">
    <property type="nucleotide sequence ID" value="NZ_CP101591.1"/>
</dbReference>
<dbReference type="InterPro" id="IPR036390">
    <property type="entry name" value="WH_DNA-bd_sf"/>
</dbReference>
<evidence type="ECO:0000313" key="4">
    <source>
        <dbReference type="Proteomes" id="UP000778262"/>
    </source>
</evidence>
<dbReference type="Gene3D" id="1.10.10.10">
    <property type="entry name" value="Winged helix-like DNA-binding domain superfamily/Winged helix DNA-binding domain"/>
    <property type="match status" value="1"/>
</dbReference>
<dbReference type="AlphaFoldDB" id="A0A9Q4T642"/>
<gene>
    <name evidence="3" type="ORF">EHJ13_14880</name>
</gene>
<evidence type="ECO:0000313" key="3">
    <source>
        <dbReference type="EMBL" id="NCH88710.1"/>
    </source>
</evidence>
<dbReference type="Proteomes" id="UP000778262">
    <property type="component" value="Unassembled WGS sequence"/>
</dbReference>
<comment type="caution">
    <text evidence="3">The sequence shown here is derived from an EMBL/GenBank/DDBJ whole genome shotgun (WGS) entry which is preliminary data.</text>
</comment>